<dbReference type="InterPro" id="IPR001296">
    <property type="entry name" value="Glyco_trans_1"/>
</dbReference>
<accession>A0A830GRG0</accession>
<protein>
    <submittedName>
        <fullName evidence="3">Glycosyl transferase family 1</fullName>
    </submittedName>
</protein>
<dbReference type="Pfam" id="PF00534">
    <property type="entry name" value="Glycos_transf_1"/>
    <property type="match status" value="1"/>
</dbReference>
<dbReference type="SUPFAM" id="SSF53756">
    <property type="entry name" value="UDP-Glycosyltransferase/glycogen phosphorylase"/>
    <property type="match status" value="1"/>
</dbReference>
<feature type="domain" description="Glycosyl transferase family 1" evidence="1">
    <location>
        <begin position="193"/>
        <end position="329"/>
    </location>
</feature>
<reference evidence="3" key="2">
    <citation type="submission" date="2020-09" db="EMBL/GenBank/DDBJ databases">
        <authorList>
            <person name="Sun Q."/>
            <person name="Ohkuma M."/>
        </authorList>
    </citation>
    <scope>NUCLEOTIDE SEQUENCE</scope>
    <source>
        <strain evidence="3">JCM 10088</strain>
    </source>
</reference>
<dbReference type="Proteomes" id="UP000610960">
    <property type="component" value="Unassembled WGS sequence"/>
</dbReference>
<dbReference type="Pfam" id="PF13439">
    <property type="entry name" value="Glyco_transf_4"/>
    <property type="match status" value="1"/>
</dbReference>
<evidence type="ECO:0000313" key="4">
    <source>
        <dbReference type="Proteomes" id="UP000610960"/>
    </source>
</evidence>
<reference evidence="3" key="1">
    <citation type="journal article" date="2014" name="Int. J. Syst. Evol. Microbiol.">
        <title>Complete genome sequence of Corynebacterium casei LMG S-19264T (=DSM 44701T), isolated from a smear-ripened cheese.</title>
        <authorList>
            <consortium name="US DOE Joint Genome Institute (JGI-PGF)"/>
            <person name="Walter F."/>
            <person name="Albersmeier A."/>
            <person name="Kalinowski J."/>
            <person name="Ruckert C."/>
        </authorList>
    </citation>
    <scope>NUCLEOTIDE SEQUENCE</scope>
    <source>
        <strain evidence="3">JCM 10088</strain>
    </source>
</reference>
<keyword evidence="3" id="KW-0808">Transferase</keyword>
<dbReference type="GO" id="GO:0016757">
    <property type="term" value="F:glycosyltransferase activity"/>
    <property type="evidence" value="ECO:0007669"/>
    <property type="project" value="InterPro"/>
</dbReference>
<feature type="domain" description="Glycosyltransferase subfamily 4-like N-terminal" evidence="2">
    <location>
        <begin position="14"/>
        <end position="184"/>
    </location>
</feature>
<dbReference type="OrthoDB" id="132546at2157"/>
<evidence type="ECO:0000259" key="2">
    <source>
        <dbReference type="Pfam" id="PF13439"/>
    </source>
</evidence>
<dbReference type="Gene3D" id="3.40.50.2000">
    <property type="entry name" value="Glycogen Phosphorylase B"/>
    <property type="match status" value="2"/>
</dbReference>
<comment type="caution">
    <text evidence="3">The sequence shown here is derived from an EMBL/GenBank/DDBJ whole genome shotgun (WGS) entry which is preliminary data.</text>
</comment>
<dbReference type="EMBL" id="BMNL01000001">
    <property type="protein sequence ID" value="GGP18980.1"/>
    <property type="molecule type" value="Genomic_DNA"/>
</dbReference>
<dbReference type="CDD" id="cd03801">
    <property type="entry name" value="GT4_PimA-like"/>
    <property type="match status" value="1"/>
</dbReference>
<dbReference type="PANTHER" id="PTHR45947:SF3">
    <property type="entry name" value="SULFOQUINOVOSYL TRANSFERASE SQD2"/>
    <property type="match status" value="1"/>
</dbReference>
<gene>
    <name evidence="3" type="ORF">GCM10007981_00810</name>
</gene>
<evidence type="ECO:0000313" key="3">
    <source>
        <dbReference type="EMBL" id="GGP18980.1"/>
    </source>
</evidence>
<keyword evidence="4" id="KW-1185">Reference proteome</keyword>
<dbReference type="InterPro" id="IPR050194">
    <property type="entry name" value="Glycosyltransferase_grp1"/>
</dbReference>
<dbReference type="InterPro" id="IPR028098">
    <property type="entry name" value="Glyco_trans_4-like_N"/>
</dbReference>
<proteinExistence type="predicted"/>
<dbReference type="AlphaFoldDB" id="A0A830GRG0"/>
<dbReference type="PANTHER" id="PTHR45947">
    <property type="entry name" value="SULFOQUINOVOSYL TRANSFERASE SQD2"/>
    <property type="match status" value="1"/>
</dbReference>
<organism evidence="3 4">
    <name type="scientific">Thermocladium modestius</name>
    <dbReference type="NCBI Taxonomy" id="62609"/>
    <lineage>
        <taxon>Archaea</taxon>
        <taxon>Thermoproteota</taxon>
        <taxon>Thermoprotei</taxon>
        <taxon>Thermoproteales</taxon>
        <taxon>Thermoproteaceae</taxon>
        <taxon>Thermocladium</taxon>
    </lineage>
</organism>
<evidence type="ECO:0000259" key="1">
    <source>
        <dbReference type="Pfam" id="PF00534"/>
    </source>
</evidence>
<sequence>MKILIISPTYYPHIGGVEYVVKSTAERLVKMGHEVTVLAGETEIEKPHEEEINDVHVIRWPTWNPSGAYHIPRRPTELKVMIGHLASQNDVIHIHSAHAVLPVYAGLAAKNRARLVFTLHYHGGGHTLVRKLLWGFAWLHRVRELVKAVNAVHAVSKMEGERVVKDFPDASGKLCIIPNGIDEDVLQYRWIGQDSNYAVYAGRLERYKRIDKAMELTHKLGLRLLIIGQGPDKPRLAKLAERYDVEFRDFLPRDEYLRTIASARYAINLSEAEAFSIFVAEAIAMGVPSIVSRIIAGNLNMRGEEIASDALLVKNANIQVWNEVVEGFLGLYDEVMQGPIYAVEKQNDNA</sequence>
<name>A0A830GRG0_9CREN</name>